<dbReference type="InterPro" id="IPR002099">
    <property type="entry name" value="MutL/Mlh/PMS"/>
</dbReference>
<dbReference type="GO" id="GO:0140664">
    <property type="term" value="F:ATP-dependent DNA damage sensor activity"/>
    <property type="evidence" value="ECO:0007669"/>
    <property type="project" value="InterPro"/>
</dbReference>
<dbReference type="InterPro" id="IPR020568">
    <property type="entry name" value="Ribosomal_Su5_D2-typ_SF"/>
</dbReference>
<evidence type="ECO:0000256" key="1">
    <source>
        <dbReference type="ARBA" id="ARBA00006082"/>
    </source>
</evidence>
<dbReference type="EMBL" id="LRXL01000012">
    <property type="protein sequence ID" value="OAB81480.1"/>
    <property type="molecule type" value="Genomic_DNA"/>
</dbReference>
<reference evidence="8 9" key="1">
    <citation type="submission" date="2016-02" db="EMBL/GenBank/DDBJ databases">
        <title>Ulvibacter sp. LPB0005, isolated from Thais luteostoma.</title>
        <authorList>
            <person name="Shin S.-K."/>
            <person name="Yi H."/>
        </authorList>
    </citation>
    <scope>NUCLEOTIDE SEQUENCE [LARGE SCALE GENOMIC DNA]</scope>
    <source>
        <strain evidence="8 9">LPB0005</strain>
    </source>
</reference>
<evidence type="ECO:0000256" key="3">
    <source>
        <dbReference type="ARBA" id="ARBA00022763"/>
    </source>
</evidence>
<dbReference type="InterPro" id="IPR014790">
    <property type="entry name" value="MutL_C"/>
</dbReference>
<name>A0A167K7Z2_9FLAO</name>
<evidence type="ECO:0000259" key="6">
    <source>
        <dbReference type="SMART" id="SM00853"/>
    </source>
</evidence>
<dbReference type="GO" id="GO:0005524">
    <property type="term" value="F:ATP binding"/>
    <property type="evidence" value="ECO:0007669"/>
    <property type="project" value="InterPro"/>
</dbReference>
<dbReference type="InterPro" id="IPR042120">
    <property type="entry name" value="MutL_C_dimsub"/>
</dbReference>
<dbReference type="GO" id="GO:0030983">
    <property type="term" value="F:mismatched DNA binding"/>
    <property type="evidence" value="ECO:0007669"/>
    <property type="project" value="InterPro"/>
</dbReference>
<dbReference type="STRING" id="1763537.ULVI_01280"/>
<sequence length="630" mass="70184">MKDIIQLLPDHVANQIAAGEVVQRPASVVKELLENAIDAGATSIKLIVKDAGKTLIQVIDTGMGMSTTDARLSFERHATSKIKAAEDLFNLHTKGFRGEALASIAAIAHVELKTKTEASEIGTKISIEGSTVTEQEPAVVPQGTTISVKNLFYNIPARRNFLKSDTVETRHIIDEFHRVALAHPSVAFTMTHNGNDVFNLPESNERQRIVNIFGTKTNEKLVPVTEETEILTIDGFVFKPEFARKSRGEQFFFVNNRFVKSPYLHHAVLSAFEGLIKPGTHPGYFLFLNVDPKSIDINIHPTKTEIKFDDEHAMYAMLRATIKHSLGQFSIAPVLDFNKDSGFETPYEYSKKTPVAPTVEVDRDFNPFQKEAKISGGGSSYRKEKQPAWESLYVGLKDGFEARTSGGSELPDVSHSSWASDESSIHMESDSVTGSLFGDTIQKTGQTTFQLQNKYIITPLKNGMMVVHQHLAHQRILYEELLKNITVQEAVSQQLLFPLLLHFTKPDIEIIQKIREQLEHTGFVFSAIEEDRIEISGIPVSVVESHAELVLEQLLNDIKNEVPDAGFSQNDVLAKSMAKSMAIKSGTSLNKEEQEHLIHQLFACKEPSVSPANRPVLITMDTSDFDKKFM</sequence>
<dbReference type="SUPFAM" id="SSF55874">
    <property type="entry name" value="ATPase domain of HSP90 chaperone/DNA topoisomerase II/histidine kinase"/>
    <property type="match status" value="1"/>
</dbReference>
<dbReference type="NCBIfam" id="TIGR00585">
    <property type="entry name" value="mutl"/>
    <property type="match status" value="1"/>
</dbReference>
<dbReference type="InterPro" id="IPR014721">
    <property type="entry name" value="Ribsml_uS5_D2-typ_fold_subgr"/>
</dbReference>
<dbReference type="OrthoDB" id="9763467at2"/>
<dbReference type="InterPro" id="IPR013507">
    <property type="entry name" value="DNA_mismatch_S5_2-like"/>
</dbReference>
<dbReference type="PANTHER" id="PTHR10073:SF12">
    <property type="entry name" value="DNA MISMATCH REPAIR PROTEIN MLH1"/>
    <property type="match status" value="1"/>
</dbReference>
<dbReference type="GO" id="GO:0006298">
    <property type="term" value="P:mismatch repair"/>
    <property type="evidence" value="ECO:0007669"/>
    <property type="project" value="UniProtKB-UniRule"/>
</dbReference>
<comment type="similarity">
    <text evidence="1 5">Belongs to the DNA mismatch repair MutL/HexB family.</text>
</comment>
<dbReference type="Pfam" id="PF01119">
    <property type="entry name" value="DNA_mis_repair"/>
    <property type="match status" value="1"/>
</dbReference>
<keyword evidence="4 5" id="KW-0234">DNA repair</keyword>
<dbReference type="HAMAP" id="MF_00149">
    <property type="entry name" value="DNA_mis_repair"/>
    <property type="match status" value="1"/>
</dbReference>
<comment type="function">
    <text evidence="5">This protein is involved in the repair of mismatches in DNA. It is required for dam-dependent methyl-directed DNA mismatch repair. May act as a 'molecular matchmaker', a protein that promotes the formation of a stable complex between two or more DNA-binding proteins in an ATP-dependent manner without itself being part of a final effector complex.</text>
</comment>
<dbReference type="InterPro" id="IPR014762">
    <property type="entry name" value="DNA_mismatch_repair_CS"/>
</dbReference>
<dbReference type="CDD" id="cd00782">
    <property type="entry name" value="MutL_Trans"/>
    <property type="match status" value="1"/>
</dbReference>
<evidence type="ECO:0000256" key="5">
    <source>
        <dbReference type="HAMAP-Rule" id="MF_00149"/>
    </source>
</evidence>
<dbReference type="GO" id="GO:0032300">
    <property type="term" value="C:mismatch repair complex"/>
    <property type="evidence" value="ECO:0007669"/>
    <property type="project" value="InterPro"/>
</dbReference>
<dbReference type="Gene3D" id="3.30.565.10">
    <property type="entry name" value="Histidine kinase-like ATPase, C-terminal domain"/>
    <property type="match status" value="1"/>
</dbReference>
<keyword evidence="9" id="KW-1185">Reference proteome</keyword>
<keyword evidence="3 5" id="KW-0227">DNA damage</keyword>
<dbReference type="Pfam" id="PF13589">
    <property type="entry name" value="HATPase_c_3"/>
    <property type="match status" value="1"/>
</dbReference>
<dbReference type="RefSeq" id="WP_068588714.1">
    <property type="nucleotide sequence ID" value="NZ_LRXL01000012.1"/>
</dbReference>
<dbReference type="SUPFAM" id="SSF54211">
    <property type="entry name" value="Ribosomal protein S5 domain 2-like"/>
    <property type="match status" value="1"/>
</dbReference>
<feature type="domain" description="MutL C-terminal dimerisation" evidence="6">
    <location>
        <begin position="447"/>
        <end position="589"/>
    </location>
</feature>
<dbReference type="Proteomes" id="UP000077013">
    <property type="component" value="Unassembled WGS sequence"/>
</dbReference>
<dbReference type="SMART" id="SM01340">
    <property type="entry name" value="DNA_mis_repair"/>
    <property type="match status" value="1"/>
</dbReference>
<dbReference type="InterPro" id="IPR038973">
    <property type="entry name" value="MutL/Mlh/Pms-like"/>
</dbReference>
<dbReference type="InterPro" id="IPR037198">
    <property type="entry name" value="MutL_C_sf"/>
</dbReference>
<evidence type="ECO:0000313" key="8">
    <source>
        <dbReference type="EMBL" id="OAB81480.1"/>
    </source>
</evidence>
<evidence type="ECO:0000256" key="4">
    <source>
        <dbReference type="ARBA" id="ARBA00023204"/>
    </source>
</evidence>
<dbReference type="InterPro" id="IPR020667">
    <property type="entry name" value="DNA_mismatch_repair_MutL"/>
</dbReference>
<dbReference type="Gene3D" id="3.30.230.10">
    <property type="match status" value="1"/>
</dbReference>
<evidence type="ECO:0000259" key="7">
    <source>
        <dbReference type="SMART" id="SM01340"/>
    </source>
</evidence>
<organism evidence="8 9">
    <name type="scientific">Cochleicola gelatinilyticus</name>
    <dbReference type="NCBI Taxonomy" id="1763537"/>
    <lineage>
        <taxon>Bacteria</taxon>
        <taxon>Pseudomonadati</taxon>
        <taxon>Bacteroidota</taxon>
        <taxon>Flavobacteriia</taxon>
        <taxon>Flavobacteriales</taxon>
        <taxon>Flavobacteriaceae</taxon>
        <taxon>Cochleicola</taxon>
    </lineage>
</organism>
<feature type="domain" description="DNA mismatch repair protein S5" evidence="7">
    <location>
        <begin position="209"/>
        <end position="327"/>
    </location>
</feature>
<protein>
    <recommendedName>
        <fullName evidence="2 5">DNA mismatch repair protein MutL</fullName>
    </recommendedName>
</protein>
<gene>
    <name evidence="5" type="primary">mutL</name>
    <name evidence="8" type="ORF">ULVI_01280</name>
</gene>
<accession>A0A167K7Z2</accession>
<dbReference type="PROSITE" id="PS00058">
    <property type="entry name" value="DNA_MISMATCH_REPAIR_1"/>
    <property type="match status" value="1"/>
</dbReference>
<dbReference type="Pfam" id="PF08676">
    <property type="entry name" value="MutL_C"/>
    <property type="match status" value="1"/>
</dbReference>
<dbReference type="AlphaFoldDB" id="A0A167K7Z2"/>
<dbReference type="FunFam" id="3.30.565.10:FF:000003">
    <property type="entry name" value="DNA mismatch repair endonuclease MutL"/>
    <property type="match status" value="1"/>
</dbReference>
<evidence type="ECO:0000313" key="9">
    <source>
        <dbReference type="Proteomes" id="UP000077013"/>
    </source>
</evidence>
<comment type="caution">
    <text evidence="8">The sequence shown here is derived from an EMBL/GenBank/DDBJ whole genome shotgun (WGS) entry which is preliminary data.</text>
</comment>
<dbReference type="SMART" id="SM00853">
    <property type="entry name" value="MutL_C"/>
    <property type="match status" value="1"/>
</dbReference>
<dbReference type="Gene3D" id="3.30.1370.100">
    <property type="entry name" value="MutL, C-terminal domain, regulatory subdomain"/>
    <property type="match status" value="1"/>
</dbReference>
<dbReference type="InterPro" id="IPR036890">
    <property type="entry name" value="HATPase_C_sf"/>
</dbReference>
<proteinExistence type="inferred from homology"/>
<dbReference type="GO" id="GO:0016887">
    <property type="term" value="F:ATP hydrolysis activity"/>
    <property type="evidence" value="ECO:0007669"/>
    <property type="project" value="InterPro"/>
</dbReference>
<dbReference type="InterPro" id="IPR042121">
    <property type="entry name" value="MutL_C_regsub"/>
</dbReference>
<dbReference type="SUPFAM" id="SSF118116">
    <property type="entry name" value="DNA mismatch repair protein MutL"/>
    <property type="match status" value="1"/>
</dbReference>
<dbReference type="CDD" id="cd16926">
    <property type="entry name" value="HATPase_MutL-MLH-PMS-like"/>
    <property type="match status" value="1"/>
</dbReference>
<evidence type="ECO:0000256" key="2">
    <source>
        <dbReference type="ARBA" id="ARBA00021975"/>
    </source>
</evidence>
<dbReference type="Gene3D" id="3.30.1540.20">
    <property type="entry name" value="MutL, C-terminal domain, dimerisation subdomain"/>
    <property type="match status" value="1"/>
</dbReference>
<dbReference type="PANTHER" id="PTHR10073">
    <property type="entry name" value="DNA MISMATCH REPAIR PROTEIN MLH, PMS, MUTL"/>
    <property type="match status" value="1"/>
</dbReference>